<organism evidence="1 2">
    <name type="scientific">Sodalis ligni</name>
    <dbReference type="NCBI Taxonomy" id="2697027"/>
    <lineage>
        <taxon>Bacteria</taxon>
        <taxon>Pseudomonadati</taxon>
        <taxon>Pseudomonadota</taxon>
        <taxon>Gammaproteobacteria</taxon>
        <taxon>Enterobacterales</taxon>
        <taxon>Bruguierivoracaceae</taxon>
        <taxon>Sodalis</taxon>
    </lineage>
</organism>
<keyword evidence="2" id="KW-1185">Reference proteome</keyword>
<name>A0A4R1NAF3_9GAMM</name>
<comment type="caution">
    <text evidence="1">The sequence shown here is derived from an EMBL/GenBank/DDBJ whole genome shotgun (WGS) entry which is preliminary data.</text>
</comment>
<gene>
    <name evidence="1" type="ORF">EZJ58_1775</name>
</gene>
<proteinExistence type="predicted"/>
<reference evidence="1 2" key="1">
    <citation type="submission" date="2019-02" db="EMBL/GenBank/DDBJ databases">
        <title>Investigation of anaerobic lignin degradation for improved lignocellulosic biofuels.</title>
        <authorList>
            <person name="Deangelis K."/>
        </authorList>
    </citation>
    <scope>NUCLEOTIDE SEQUENCE [LARGE SCALE GENOMIC DNA]</scope>
    <source>
        <strain evidence="1 2">159R</strain>
    </source>
</reference>
<accession>A0A4R1NAF3</accession>
<evidence type="ECO:0000313" key="1">
    <source>
        <dbReference type="EMBL" id="TCL03697.1"/>
    </source>
</evidence>
<dbReference type="EMBL" id="SJOI01000001">
    <property type="protein sequence ID" value="TCL03697.1"/>
    <property type="molecule type" value="Genomic_DNA"/>
</dbReference>
<dbReference type="AlphaFoldDB" id="A0A4R1NAF3"/>
<sequence length="48" mass="5793">MRIKASVYTNTLRLELYRKNVLSSYSSLKQYRLKKIYLFPMLTGKNVY</sequence>
<dbReference type="Proteomes" id="UP000294555">
    <property type="component" value="Unassembled WGS sequence"/>
</dbReference>
<evidence type="ECO:0000313" key="2">
    <source>
        <dbReference type="Proteomes" id="UP000294555"/>
    </source>
</evidence>
<protein>
    <submittedName>
        <fullName evidence="1">Uncharacterized protein</fullName>
    </submittedName>
</protein>